<proteinExistence type="predicted"/>
<sequence>MTDEQHLNKLSKIEIYCEILDGILRYANIKFYSNNEEHIKQLTKKLKFQNLYDYELYRACIDQMEDAQSAIKDFKKNGLYTNEYRQGEMYLRLYGVLNACYLQIGVMTDLLRLFNFQNQKEIRKKLKKLNAIELRNKIASHSTRYLDRNKNFDYFRIAQSSLNKEATSIIIVGKNEAERINLNEYLDEFTNTIEQYLEQIVEKELYSRSFKKEGVEWMKLRHDYLKNYK</sequence>
<evidence type="ECO:0000313" key="1">
    <source>
        <dbReference type="EMBL" id="MFD2564321.1"/>
    </source>
</evidence>
<accession>A0ABW5LKG5</accession>
<comment type="caution">
    <text evidence="1">The sequence shown here is derived from an EMBL/GenBank/DDBJ whole genome shotgun (WGS) entry which is preliminary data.</text>
</comment>
<reference evidence="2" key="1">
    <citation type="journal article" date="2019" name="Int. J. Syst. Evol. Microbiol.">
        <title>The Global Catalogue of Microorganisms (GCM) 10K type strain sequencing project: providing services to taxonomists for standard genome sequencing and annotation.</title>
        <authorList>
            <consortium name="The Broad Institute Genomics Platform"/>
            <consortium name="The Broad Institute Genome Sequencing Center for Infectious Disease"/>
            <person name="Wu L."/>
            <person name="Ma J."/>
        </authorList>
    </citation>
    <scope>NUCLEOTIDE SEQUENCE [LARGE SCALE GENOMIC DNA]</scope>
    <source>
        <strain evidence="2">KCTC 52274</strain>
    </source>
</reference>
<keyword evidence="2" id="KW-1185">Reference proteome</keyword>
<dbReference type="RefSeq" id="WP_378294158.1">
    <property type="nucleotide sequence ID" value="NZ_JBHULE010000019.1"/>
</dbReference>
<dbReference type="Proteomes" id="UP001597319">
    <property type="component" value="Unassembled WGS sequence"/>
</dbReference>
<gene>
    <name evidence="1" type="ORF">ACFSR1_16695</name>
</gene>
<dbReference type="EMBL" id="JBHULE010000019">
    <property type="protein sequence ID" value="MFD2564321.1"/>
    <property type="molecule type" value="Genomic_DNA"/>
</dbReference>
<evidence type="ECO:0008006" key="3">
    <source>
        <dbReference type="Google" id="ProtNLM"/>
    </source>
</evidence>
<organism evidence="1 2">
    <name type="scientific">Aquimarina rubra</name>
    <dbReference type="NCBI Taxonomy" id="1920033"/>
    <lineage>
        <taxon>Bacteria</taxon>
        <taxon>Pseudomonadati</taxon>
        <taxon>Bacteroidota</taxon>
        <taxon>Flavobacteriia</taxon>
        <taxon>Flavobacteriales</taxon>
        <taxon>Flavobacteriaceae</taxon>
        <taxon>Aquimarina</taxon>
    </lineage>
</organism>
<protein>
    <recommendedName>
        <fullName evidence="3">HEPN AbiU2-like domain-containing protein</fullName>
    </recommendedName>
</protein>
<evidence type="ECO:0000313" key="2">
    <source>
        <dbReference type="Proteomes" id="UP001597319"/>
    </source>
</evidence>
<name>A0ABW5LKG5_9FLAO</name>